<name>A0ABP0NLE9_9DINO</name>
<dbReference type="InterPro" id="IPR011990">
    <property type="entry name" value="TPR-like_helical_dom_sf"/>
</dbReference>
<sequence length="304" mass="32823">MLRRFGTAARRGGLTASSLSGPVPGRWRLAFKASSGSTTSDSLSEGTTRAANAGEKPSTCSRMHISTAVTAKAAVASTTELGDGFGKGLRDPVCFELTIDSCCRASKWHHATNLFRDMCRFQLKPDIMCVTAIIESMVSTGNLAGALAFYREAGQLEGESSTVGTRLFPGRTANGWDLHGLSGELARMAVRMVLLDTTIASEFSSSNSSLQSDGSLHFIVGLGQHSKTGESTLGPSVLQMLEQELGLQAHLRVQNEGLLRLPKHEVRNFATEQTWAAKNLRLKETPKSLHACHALWFWHSTRST</sequence>
<comment type="caution">
    <text evidence="3">The sequence shown here is derived from an EMBL/GenBank/DDBJ whole genome shotgun (WGS) entry which is preliminary data.</text>
</comment>
<protein>
    <recommendedName>
        <fullName evidence="5">Smr domain-containing protein</fullName>
    </recommendedName>
</protein>
<accession>A0ABP0NLE9</accession>
<dbReference type="PROSITE" id="PS51375">
    <property type="entry name" value="PPR"/>
    <property type="match status" value="1"/>
</dbReference>
<dbReference type="SUPFAM" id="SSF160443">
    <property type="entry name" value="SMR domain-like"/>
    <property type="match status" value="1"/>
</dbReference>
<feature type="repeat" description="PPR" evidence="1">
    <location>
        <begin position="91"/>
        <end position="125"/>
    </location>
</feature>
<organism evidence="3 4">
    <name type="scientific">Durusdinium trenchii</name>
    <dbReference type="NCBI Taxonomy" id="1381693"/>
    <lineage>
        <taxon>Eukaryota</taxon>
        <taxon>Sar</taxon>
        <taxon>Alveolata</taxon>
        <taxon>Dinophyceae</taxon>
        <taxon>Suessiales</taxon>
        <taxon>Symbiodiniaceae</taxon>
        <taxon>Durusdinium</taxon>
    </lineage>
</organism>
<dbReference type="Gene3D" id="1.25.40.10">
    <property type="entry name" value="Tetratricopeptide repeat domain"/>
    <property type="match status" value="1"/>
</dbReference>
<dbReference type="Proteomes" id="UP001642484">
    <property type="component" value="Unassembled WGS sequence"/>
</dbReference>
<evidence type="ECO:0000256" key="2">
    <source>
        <dbReference type="SAM" id="MobiDB-lite"/>
    </source>
</evidence>
<dbReference type="NCBIfam" id="TIGR00756">
    <property type="entry name" value="PPR"/>
    <property type="match status" value="1"/>
</dbReference>
<dbReference type="Gene3D" id="3.30.1370.110">
    <property type="match status" value="1"/>
</dbReference>
<gene>
    <name evidence="3" type="ORF">CCMP2556_LOCUS31630</name>
</gene>
<evidence type="ECO:0000313" key="4">
    <source>
        <dbReference type="Proteomes" id="UP001642484"/>
    </source>
</evidence>
<evidence type="ECO:0000256" key="1">
    <source>
        <dbReference type="PROSITE-ProRule" id="PRU00708"/>
    </source>
</evidence>
<feature type="region of interest" description="Disordered" evidence="2">
    <location>
        <begin position="36"/>
        <end position="58"/>
    </location>
</feature>
<evidence type="ECO:0000313" key="3">
    <source>
        <dbReference type="EMBL" id="CAK9064379.1"/>
    </source>
</evidence>
<proteinExistence type="predicted"/>
<dbReference type="EMBL" id="CAXAMN010021906">
    <property type="protein sequence ID" value="CAK9064379.1"/>
    <property type="molecule type" value="Genomic_DNA"/>
</dbReference>
<evidence type="ECO:0008006" key="5">
    <source>
        <dbReference type="Google" id="ProtNLM"/>
    </source>
</evidence>
<feature type="compositionally biased region" description="Low complexity" evidence="2">
    <location>
        <begin position="36"/>
        <end position="48"/>
    </location>
</feature>
<dbReference type="InterPro" id="IPR002885">
    <property type="entry name" value="PPR_rpt"/>
</dbReference>
<dbReference type="InterPro" id="IPR036063">
    <property type="entry name" value="Smr_dom_sf"/>
</dbReference>
<keyword evidence="4" id="KW-1185">Reference proteome</keyword>
<reference evidence="3 4" key="1">
    <citation type="submission" date="2024-02" db="EMBL/GenBank/DDBJ databases">
        <authorList>
            <person name="Chen Y."/>
            <person name="Shah S."/>
            <person name="Dougan E. K."/>
            <person name="Thang M."/>
            <person name="Chan C."/>
        </authorList>
    </citation>
    <scope>NUCLEOTIDE SEQUENCE [LARGE SCALE GENOMIC DNA]</scope>
</reference>